<evidence type="ECO:0000313" key="3">
    <source>
        <dbReference type="Proteomes" id="UP001273935"/>
    </source>
</evidence>
<comment type="caution">
    <text evidence="2">The sequence shown here is derived from an EMBL/GenBank/DDBJ whole genome shotgun (WGS) entry which is preliminary data.</text>
</comment>
<sequence>TLWASWNRNPLTFASSFQAAISVLNTPTTRNALKVALAFLDKLAASVADTWKTIPHELPPTHASNSAECTAMKTDMITTWSSDMANLRTSVKWQRLAVLPGSAAVAAGGPLFVAALLLRYAHTSPRHSQRSAVRRP</sequence>
<keyword evidence="1" id="KW-0812">Transmembrane</keyword>
<accession>A0ABU3Y1E6</accession>
<protein>
    <submittedName>
        <fullName evidence="2">Uncharacterized protein</fullName>
    </submittedName>
</protein>
<reference evidence="2 3" key="1">
    <citation type="submission" date="2023-10" db="EMBL/GenBank/DDBJ databases">
        <title>Pseudomonas otitidis isolated from a paediatric patient with cystic fibrosis in Chile.</title>
        <authorList>
            <person name="Amsteins-Romero L."/>
            <person name="Opazo-Capurro A."/>
            <person name="Matus-Kohler M."/>
            <person name="Gonzalez-Rocha G."/>
        </authorList>
    </citation>
    <scope>NUCLEOTIDE SEQUENCE [LARGE SCALE GENOMIC DNA]</scope>
    <source>
        <strain evidence="2 3">P-714</strain>
    </source>
</reference>
<dbReference type="EMBL" id="JAWJUL010000288">
    <property type="protein sequence ID" value="MDV3443844.1"/>
    <property type="molecule type" value="Genomic_DNA"/>
</dbReference>
<dbReference type="Proteomes" id="UP001273935">
    <property type="component" value="Unassembled WGS sequence"/>
</dbReference>
<proteinExistence type="predicted"/>
<feature type="non-terminal residue" evidence="2">
    <location>
        <position position="1"/>
    </location>
</feature>
<dbReference type="RefSeq" id="WP_317234821.1">
    <property type="nucleotide sequence ID" value="NZ_JAWJUL010000288.1"/>
</dbReference>
<keyword evidence="3" id="KW-1185">Reference proteome</keyword>
<keyword evidence="1" id="KW-0472">Membrane</keyword>
<evidence type="ECO:0000313" key="2">
    <source>
        <dbReference type="EMBL" id="MDV3443844.1"/>
    </source>
</evidence>
<organism evidence="2 3">
    <name type="scientific">Metapseudomonas otitidis</name>
    <dbReference type="NCBI Taxonomy" id="319939"/>
    <lineage>
        <taxon>Bacteria</taxon>
        <taxon>Pseudomonadati</taxon>
        <taxon>Pseudomonadota</taxon>
        <taxon>Gammaproteobacteria</taxon>
        <taxon>Pseudomonadales</taxon>
        <taxon>Pseudomonadaceae</taxon>
        <taxon>Metapseudomonas</taxon>
    </lineage>
</organism>
<keyword evidence="1" id="KW-1133">Transmembrane helix</keyword>
<feature type="transmembrane region" description="Helical" evidence="1">
    <location>
        <begin position="97"/>
        <end position="121"/>
    </location>
</feature>
<evidence type="ECO:0000256" key="1">
    <source>
        <dbReference type="SAM" id="Phobius"/>
    </source>
</evidence>
<name>A0ABU3Y1E6_9GAMM</name>
<gene>
    <name evidence="2" type="ORF">R0G64_30985</name>
</gene>